<feature type="domain" description="4Fe-4S ferredoxin-type" evidence="1">
    <location>
        <begin position="358"/>
        <end position="389"/>
    </location>
</feature>
<organism evidence="2">
    <name type="scientific">marine sediment metagenome</name>
    <dbReference type="NCBI Taxonomy" id="412755"/>
    <lineage>
        <taxon>unclassified sequences</taxon>
        <taxon>metagenomes</taxon>
        <taxon>ecological metagenomes</taxon>
    </lineage>
</organism>
<dbReference type="SUPFAM" id="SSF51430">
    <property type="entry name" value="NAD(P)-linked oxidoreductase"/>
    <property type="match status" value="1"/>
</dbReference>
<dbReference type="AlphaFoldDB" id="A0A0F9PKJ2"/>
<protein>
    <recommendedName>
        <fullName evidence="1">4Fe-4S ferredoxin-type domain-containing protein</fullName>
    </recommendedName>
</protein>
<dbReference type="PROSITE" id="PS00198">
    <property type="entry name" value="4FE4S_FER_1"/>
    <property type="match status" value="1"/>
</dbReference>
<dbReference type="EMBL" id="LAZR01002260">
    <property type="protein sequence ID" value="KKN32320.1"/>
    <property type="molecule type" value="Genomic_DNA"/>
</dbReference>
<dbReference type="InterPro" id="IPR017896">
    <property type="entry name" value="4Fe4S_Fe-S-bd"/>
</dbReference>
<gene>
    <name evidence="2" type="ORF">LCGC14_0815130</name>
</gene>
<dbReference type="InterPro" id="IPR017900">
    <property type="entry name" value="4Fe4S_Fe_S_CS"/>
</dbReference>
<dbReference type="InterPro" id="IPR053135">
    <property type="entry name" value="AKR2_Oxidoreductase"/>
</dbReference>
<dbReference type="Pfam" id="PF13187">
    <property type="entry name" value="Fer4_9"/>
    <property type="match status" value="1"/>
</dbReference>
<dbReference type="CDD" id="cd19096">
    <property type="entry name" value="AKR_Fe-S_oxidoreductase"/>
    <property type="match status" value="1"/>
</dbReference>
<accession>A0A0F9PKJ2</accession>
<dbReference type="Gene3D" id="3.20.20.100">
    <property type="entry name" value="NADP-dependent oxidoreductase domain"/>
    <property type="match status" value="1"/>
</dbReference>
<dbReference type="InterPro" id="IPR023210">
    <property type="entry name" value="NADP_OxRdtase_dom"/>
</dbReference>
<dbReference type="PANTHER" id="PTHR43312:SF2">
    <property type="entry name" value="OXIDOREDUCTASE"/>
    <property type="match status" value="1"/>
</dbReference>
<reference evidence="2" key="1">
    <citation type="journal article" date="2015" name="Nature">
        <title>Complex archaea that bridge the gap between prokaryotes and eukaryotes.</title>
        <authorList>
            <person name="Spang A."/>
            <person name="Saw J.H."/>
            <person name="Jorgensen S.L."/>
            <person name="Zaremba-Niedzwiedzka K."/>
            <person name="Martijn J."/>
            <person name="Lind A.E."/>
            <person name="van Eijk R."/>
            <person name="Schleper C."/>
            <person name="Guy L."/>
            <person name="Ettema T.J."/>
        </authorList>
    </citation>
    <scope>NUCLEOTIDE SEQUENCE</scope>
</reference>
<comment type="caution">
    <text evidence="2">The sequence shown here is derived from an EMBL/GenBank/DDBJ whole genome shotgun (WGS) entry which is preliminary data.</text>
</comment>
<dbReference type="PANTHER" id="PTHR43312">
    <property type="entry name" value="D-THREO-ALDOSE 1-DEHYDROGENASE"/>
    <property type="match status" value="1"/>
</dbReference>
<name>A0A0F9PKJ2_9ZZZZ</name>
<dbReference type="Pfam" id="PF00248">
    <property type="entry name" value="Aldo_ket_red"/>
    <property type="match status" value="1"/>
</dbReference>
<proteinExistence type="predicted"/>
<evidence type="ECO:0000313" key="2">
    <source>
        <dbReference type="EMBL" id="KKN32320.1"/>
    </source>
</evidence>
<dbReference type="SUPFAM" id="SSF46548">
    <property type="entry name" value="alpha-helical ferredoxin"/>
    <property type="match status" value="1"/>
</dbReference>
<dbReference type="InterPro" id="IPR036812">
    <property type="entry name" value="NAD(P)_OxRdtase_dom_sf"/>
</dbReference>
<sequence length="408" mass="46873">MKYRKMGSLDWDVSALGFGAMRLPINKQMKINEEEAIKMIRYAIDNGVTYVDTAYPYHNGESEVVVGKALKDGYREKVHLTTKSPVWMIKKREDFDTYLNEQIERLQTTPDIYLLHGLNRNRLKKIKDLNLIEKMKEAKAKGLIKYIGFSFHDNLEVFKEIIDYFNWDCCQIQYNYLDINYQAGTEGVEYVGNKGIALIIMEPIRGGKLAIPERVLDRKPDIKEVLDESEVKRSMPDWALQFVWNHPEVSVVLSGMSVMQQVIENVESAQNSDINSLTENELKTISKLREAYRKYILIPCTSCGYCVPCPNGVGIPGVLRMVNDLYYWGDRGRPRIAFFYSRMAKTEESFEKRKADGEEVEGAATLCIQCGECLDKCPQQINIPTFMEHANSLFEDGKSISEVFDPIK</sequence>
<evidence type="ECO:0000259" key="1">
    <source>
        <dbReference type="PROSITE" id="PS51379"/>
    </source>
</evidence>
<dbReference type="PROSITE" id="PS51379">
    <property type="entry name" value="4FE4S_FER_2"/>
    <property type="match status" value="1"/>
</dbReference>